<protein>
    <submittedName>
        <fullName evidence="1">Uncharacterized protein</fullName>
    </submittedName>
</protein>
<dbReference type="Proteomes" id="UP001060085">
    <property type="component" value="Linkage Group LG03"/>
</dbReference>
<name>A0ACC0BFB6_CATRO</name>
<evidence type="ECO:0000313" key="1">
    <source>
        <dbReference type="EMBL" id="KAI5671273.1"/>
    </source>
</evidence>
<sequence length="154" mass="16981">MLGSVTLDLDPVDRRRSIIVGGLGLRRRGPPARVAQGGLIAPPGCTLVLYLCKLSAERHAGRQTRPRPRPRLAGETLVDVSLDRVRTLIGPHSPDHKTEAMPESSSHRQTNITSDEIIGNFMTKMTELLEATLANRRGERPQNSSNDEALERFL</sequence>
<dbReference type="EMBL" id="CM044703">
    <property type="protein sequence ID" value="KAI5671273.1"/>
    <property type="molecule type" value="Genomic_DNA"/>
</dbReference>
<reference evidence="2" key="1">
    <citation type="journal article" date="2023" name="Nat. Plants">
        <title>Single-cell RNA sequencing provides a high-resolution roadmap for understanding the multicellular compartmentation of specialized metabolism.</title>
        <authorList>
            <person name="Sun S."/>
            <person name="Shen X."/>
            <person name="Li Y."/>
            <person name="Li Y."/>
            <person name="Wang S."/>
            <person name="Li R."/>
            <person name="Zhang H."/>
            <person name="Shen G."/>
            <person name="Guo B."/>
            <person name="Wei J."/>
            <person name="Xu J."/>
            <person name="St-Pierre B."/>
            <person name="Chen S."/>
            <person name="Sun C."/>
        </authorList>
    </citation>
    <scope>NUCLEOTIDE SEQUENCE [LARGE SCALE GENOMIC DNA]</scope>
</reference>
<proteinExistence type="predicted"/>
<evidence type="ECO:0000313" key="2">
    <source>
        <dbReference type="Proteomes" id="UP001060085"/>
    </source>
</evidence>
<comment type="caution">
    <text evidence="1">The sequence shown here is derived from an EMBL/GenBank/DDBJ whole genome shotgun (WGS) entry which is preliminary data.</text>
</comment>
<keyword evidence="2" id="KW-1185">Reference proteome</keyword>
<gene>
    <name evidence="1" type="ORF">M9H77_11637</name>
</gene>
<organism evidence="1 2">
    <name type="scientific">Catharanthus roseus</name>
    <name type="common">Madagascar periwinkle</name>
    <name type="synonym">Vinca rosea</name>
    <dbReference type="NCBI Taxonomy" id="4058"/>
    <lineage>
        <taxon>Eukaryota</taxon>
        <taxon>Viridiplantae</taxon>
        <taxon>Streptophyta</taxon>
        <taxon>Embryophyta</taxon>
        <taxon>Tracheophyta</taxon>
        <taxon>Spermatophyta</taxon>
        <taxon>Magnoliopsida</taxon>
        <taxon>eudicotyledons</taxon>
        <taxon>Gunneridae</taxon>
        <taxon>Pentapetalae</taxon>
        <taxon>asterids</taxon>
        <taxon>lamiids</taxon>
        <taxon>Gentianales</taxon>
        <taxon>Apocynaceae</taxon>
        <taxon>Rauvolfioideae</taxon>
        <taxon>Vinceae</taxon>
        <taxon>Catharanthinae</taxon>
        <taxon>Catharanthus</taxon>
    </lineage>
</organism>
<accession>A0ACC0BFB6</accession>